<keyword evidence="3" id="KW-1185">Reference proteome</keyword>
<name>A0A1D1UKX1_RAMVA</name>
<comment type="caution">
    <text evidence="2">The sequence shown here is derived from an EMBL/GenBank/DDBJ whole genome shotgun (WGS) entry which is preliminary data.</text>
</comment>
<dbReference type="AlphaFoldDB" id="A0A1D1UKX1"/>
<organism evidence="2 3">
    <name type="scientific">Ramazzottius varieornatus</name>
    <name type="common">Water bear</name>
    <name type="synonym">Tardigrade</name>
    <dbReference type="NCBI Taxonomy" id="947166"/>
    <lineage>
        <taxon>Eukaryota</taxon>
        <taxon>Metazoa</taxon>
        <taxon>Ecdysozoa</taxon>
        <taxon>Tardigrada</taxon>
        <taxon>Eutardigrada</taxon>
        <taxon>Parachela</taxon>
        <taxon>Hypsibioidea</taxon>
        <taxon>Ramazzottiidae</taxon>
        <taxon>Ramazzottius</taxon>
    </lineage>
</organism>
<protein>
    <submittedName>
        <fullName evidence="2">Uncharacterized protein</fullName>
    </submittedName>
</protein>
<gene>
    <name evidence="2" type="primary">RvY_02783</name>
    <name evidence="2" type="synonym">RvY_02783.1</name>
    <name evidence="2" type="ORF">RvY_02783-1</name>
</gene>
<dbReference type="Proteomes" id="UP000186922">
    <property type="component" value="Unassembled WGS sequence"/>
</dbReference>
<evidence type="ECO:0000313" key="3">
    <source>
        <dbReference type="Proteomes" id="UP000186922"/>
    </source>
</evidence>
<reference evidence="2 3" key="1">
    <citation type="journal article" date="2016" name="Nat. Commun.">
        <title>Extremotolerant tardigrade genome and improved radiotolerance of human cultured cells by tardigrade-unique protein.</title>
        <authorList>
            <person name="Hashimoto T."/>
            <person name="Horikawa D.D."/>
            <person name="Saito Y."/>
            <person name="Kuwahara H."/>
            <person name="Kozuka-Hata H."/>
            <person name="Shin-I T."/>
            <person name="Minakuchi Y."/>
            <person name="Ohishi K."/>
            <person name="Motoyama A."/>
            <person name="Aizu T."/>
            <person name="Enomoto A."/>
            <person name="Kondo K."/>
            <person name="Tanaka S."/>
            <person name="Hara Y."/>
            <person name="Koshikawa S."/>
            <person name="Sagara H."/>
            <person name="Miura T."/>
            <person name="Yokobori S."/>
            <person name="Miyagawa K."/>
            <person name="Suzuki Y."/>
            <person name="Kubo T."/>
            <person name="Oyama M."/>
            <person name="Kohara Y."/>
            <person name="Fujiyama A."/>
            <person name="Arakawa K."/>
            <person name="Katayama T."/>
            <person name="Toyoda A."/>
            <person name="Kunieda T."/>
        </authorList>
    </citation>
    <scope>NUCLEOTIDE SEQUENCE [LARGE SCALE GENOMIC DNA]</scope>
    <source>
        <strain evidence="2 3">YOKOZUNA-1</strain>
    </source>
</reference>
<keyword evidence="1" id="KW-0812">Transmembrane</keyword>
<evidence type="ECO:0000256" key="1">
    <source>
        <dbReference type="SAM" id="Phobius"/>
    </source>
</evidence>
<proteinExistence type="predicted"/>
<keyword evidence="1" id="KW-0472">Membrane</keyword>
<sequence length="182" mass="21273">MSTFKNCFTYVGEPFFYYVLDSTSVRRIILQYGSFPQGAYICALFFLSVFFFRICWRWHTVITSELVSYLPYVVFAMDLDSHRDDDDNQLWKLVDDIVVLVELPHTLLMFGCNKTIPPHQRLIETFWNYYDSKLDIYGRNSCPIQKVIYANTTVNSEAFCCDLVCQAGFQTVLYHCTLAFSS</sequence>
<dbReference type="EMBL" id="BDGG01000001">
    <property type="protein sequence ID" value="GAU90359.1"/>
    <property type="molecule type" value="Genomic_DNA"/>
</dbReference>
<keyword evidence="1" id="KW-1133">Transmembrane helix</keyword>
<feature type="transmembrane region" description="Helical" evidence="1">
    <location>
        <begin position="38"/>
        <end position="56"/>
    </location>
</feature>
<accession>A0A1D1UKX1</accession>
<evidence type="ECO:0000313" key="2">
    <source>
        <dbReference type="EMBL" id="GAU90359.1"/>
    </source>
</evidence>